<gene>
    <name evidence="2" type="ORF">NFC73_13155</name>
</gene>
<dbReference type="EMBL" id="JANCLV010000008">
    <property type="protein sequence ID" value="MCP9000669.1"/>
    <property type="molecule type" value="Genomic_DNA"/>
</dbReference>
<evidence type="ECO:0000256" key="1">
    <source>
        <dbReference type="SAM" id="MobiDB-lite"/>
    </source>
</evidence>
<evidence type="ECO:0000313" key="3">
    <source>
        <dbReference type="Proteomes" id="UP001524318"/>
    </source>
</evidence>
<reference evidence="2 3" key="1">
    <citation type="submission" date="2022-06" db="EMBL/GenBank/DDBJ databases">
        <title>Pseudarthrobacter sp. strain RMG13 Genome sequencing and assembly.</title>
        <authorList>
            <person name="Kim I."/>
        </authorList>
    </citation>
    <scope>NUCLEOTIDE SEQUENCE [LARGE SCALE GENOMIC DNA]</scope>
    <source>
        <strain evidence="2 3">RMG13</strain>
    </source>
</reference>
<evidence type="ECO:0000313" key="2">
    <source>
        <dbReference type="EMBL" id="MCP9000669.1"/>
    </source>
</evidence>
<feature type="region of interest" description="Disordered" evidence="1">
    <location>
        <begin position="1"/>
        <end position="30"/>
    </location>
</feature>
<protein>
    <submittedName>
        <fullName evidence="2">Uncharacterized protein</fullName>
    </submittedName>
</protein>
<feature type="compositionally biased region" description="Basic residues" evidence="1">
    <location>
        <begin position="12"/>
        <end position="27"/>
    </location>
</feature>
<name>A0ABT1LQC4_9MICC</name>
<keyword evidence="3" id="KW-1185">Reference proteome</keyword>
<organism evidence="2 3">
    <name type="scientific">Pseudarthrobacter humi</name>
    <dbReference type="NCBI Taxonomy" id="2952523"/>
    <lineage>
        <taxon>Bacteria</taxon>
        <taxon>Bacillati</taxon>
        <taxon>Actinomycetota</taxon>
        <taxon>Actinomycetes</taxon>
        <taxon>Micrococcales</taxon>
        <taxon>Micrococcaceae</taxon>
        <taxon>Pseudarthrobacter</taxon>
    </lineage>
</organism>
<accession>A0ABT1LQC4</accession>
<sequence>MVDSNKALLLRRTGRGHPDHHYRRGRRAASDQADEELLEILARALDQNT</sequence>
<dbReference type="RefSeq" id="WP_254750868.1">
    <property type="nucleotide sequence ID" value="NZ_JANCLV010000008.1"/>
</dbReference>
<dbReference type="Proteomes" id="UP001524318">
    <property type="component" value="Unassembled WGS sequence"/>
</dbReference>
<proteinExistence type="predicted"/>
<comment type="caution">
    <text evidence="2">The sequence shown here is derived from an EMBL/GenBank/DDBJ whole genome shotgun (WGS) entry which is preliminary data.</text>
</comment>